<sequence>MDAQKLGRKIREARLAKRLTQSEVVGDFITRNMLSQIESGAATPSMKTLEYLSNVLSVPMSQLVPGDDPIETLTQAKTALMQGQAERALSLAGDLIHDLHDESDAIAARAHLMLARQFAQHHEYVSAATHARLAAERAQRGIYACADVRAGALSLLDEIGQS</sequence>
<dbReference type="SUPFAM" id="SSF47413">
    <property type="entry name" value="lambda repressor-like DNA-binding domains"/>
    <property type="match status" value="1"/>
</dbReference>
<dbReference type="InterPro" id="IPR010982">
    <property type="entry name" value="Lambda_DNA-bd_dom_sf"/>
</dbReference>
<evidence type="ECO:0000313" key="3">
    <source>
        <dbReference type="EMBL" id="MBE6833382.1"/>
    </source>
</evidence>
<protein>
    <submittedName>
        <fullName evidence="3">XRE family transcriptional regulator</fullName>
    </submittedName>
</protein>
<dbReference type="GO" id="GO:0005829">
    <property type="term" value="C:cytosol"/>
    <property type="evidence" value="ECO:0007669"/>
    <property type="project" value="TreeGrafter"/>
</dbReference>
<dbReference type="InterPro" id="IPR001387">
    <property type="entry name" value="Cro/C1-type_HTH"/>
</dbReference>
<dbReference type="CDD" id="cd00093">
    <property type="entry name" value="HTH_XRE"/>
    <property type="match status" value="1"/>
</dbReference>
<comment type="caution">
    <text evidence="3">The sequence shown here is derived from an EMBL/GenBank/DDBJ whole genome shotgun (WGS) entry which is preliminary data.</text>
</comment>
<dbReference type="InterPro" id="IPR050807">
    <property type="entry name" value="TransReg_Diox_bact_type"/>
</dbReference>
<reference evidence="3" key="1">
    <citation type="submission" date="2019-04" db="EMBL/GenBank/DDBJ databases">
        <title>Evolution of Biomass-Degrading Anaerobic Consortia Revealed by Metagenomics.</title>
        <authorList>
            <person name="Peng X."/>
        </authorList>
    </citation>
    <scope>NUCLEOTIDE SEQUENCE</scope>
    <source>
        <strain evidence="3">SIG551</strain>
    </source>
</reference>
<dbReference type="PANTHER" id="PTHR46797:SF1">
    <property type="entry name" value="METHYLPHOSPHONATE SYNTHASE"/>
    <property type="match status" value="1"/>
</dbReference>
<dbReference type="GO" id="GO:0003677">
    <property type="term" value="F:DNA binding"/>
    <property type="evidence" value="ECO:0007669"/>
    <property type="project" value="UniProtKB-KW"/>
</dbReference>
<dbReference type="Gene3D" id="1.25.40.10">
    <property type="entry name" value="Tetratricopeptide repeat domain"/>
    <property type="match status" value="1"/>
</dbReference>
<dbReference type="PROSITE" id="PS50943">
    <property type="entry name" value="HTH_CROC1"/>
    <property type="match status" value="1"/>
</dbReference>
<dbReference type="Proteomes" id="UP000754750">
    <property type="component" value="Unassembled WGS sequence"/>
</dbReference>
<accession>A0A928KXT7</accession>
<dbReference type="SMART" id="SM00530">
    <property type="entry name" value="HTH_XRE"/>
    <property type="match status" value="1"/>
</dbReference>
<dbReference type="RefSeq" id="WP_020072667.1">
    <property type="nucleotide sequence ID" value="NZ_JBKWRC010000002.1"/>
</dbReference>
<evidence type="ECO:0000259" key="2">
    <source>
        <dbReference type="PROSITE" id="PS50943"/>
    </source>
</evidence>
<dbReference type="GO" id="GO:0003700">
    <property type="term" value="F:DNA-binding transcription factor activity"/>
    <property type="evidence" value="ECO:0007669"/>
    <property type="project" value="TreeGrafter"/>
</dbReference>
<evidence type="ECO:0000256" key="1">
    <source>
        <dbReference type="ARBA" id="ARBA00023125"/>
    </source>
</evidence>
<dbReference type="PANTHER" id="PTHR46797">
    <property type="entry name" value="HTH-TYPE TRANSCRIPTIONAL REGULATOR"/>
    <property type="match status" value="1"/>
</dbReference>
<gene>
    <name evidence="3" type="ORF">E7512_07365</name>
</gene>
<dbReference type="AlphaFoldDB" id="A0A928KXT7"/>
<organism evidence="3 4">
    <name type="scientific">Faecalispora sporosphaeroides</name>
    <dbReference type="NCBI Taxonomy" id="1549"/>
    <lineage>
        <taxon>Bacteria</taxon>
        <taxon>Bacillati</taxon>
        <taxon>Bacillota</taxon>
        <taxon>Clostridia</taxon>
        <taxon>Eubacteriales</taxon>
        <taxon>Oscillospiraceae</taxon>
        <taxon>Faecalispora</taxon>
    </lineage>
</organism>
<dbReference type="InterPro" id="IPR011990">
    <property type="entry name" value="TPR-like_helical_dom_sf"/>
</dbReference>
<keyword evidence="1" id="KW-0238">DNA-binding</keyword>
<proteinExistence type="predicted"/>
<feature type="domain" description="HTH cro/C1-type" evidence="2">
    <location>
        <begin position="10"/>
        <end position="63"/>
    </location>
</feature>
<name>A0A928KXT7_9FIRM</name>
<dbReference type="EMBL" id="SVNY01000003">
    <property type="protein sequence ID" value="MBE6833382.1"/>
    <property type="molecule type" value="Genomic_DNA"/>
</dbReference>
<evidence type="ECO:0000313" key="4">
    <source>
        <dbReference type="Proteomes" id="UP000754750"/>
    </source>
</evidence>
<dbReference type="Pfam" id="PF01381">
    <property type="entry name" value="HTH_3"/>
    <property type="match status" value="1"/>
</dbReference>